<evidence type="ECO:0000313" key="2">
    <source>
        <dbReference type="EMBL" id="AEI94891.1"/>
    </source>
</evidence>
<dbReference type="Proteomes" id="UP000001353">
    <property type="component" value="Chromosome"/>
</dbReference>
<evidence type="ECO:0000256" key="1">
    <source>
        <dbReference type="SAM" id="Phobius"/>
    </source>
</evidence>
<dbReference type="KEGG" id="rli:RLO149_c029350"/>
<dbReference type="HOGENOM" id="CLU_067293_2_0_5"/>
<dbReference type="AlphaFoldDB" id="F7ZH49"/>
<dbReference type="STRING" id="391595.RLO149_c029350"/>
<feature type="transmembrane region" description="Helical" evidence="1">
    <location>
        <begin position="212"/>
        <end position="231"/>
    </location>
</feature>
<feature type="transmembrane region" description="Helical" evidence="1">
    <location>
        <begin position="135"/>
        <end position="158"/>
    </location>
</feature>
<dbReference type="EMBL" id="CP002623">
    <property type="protein sequence ID" value="AEI94891.1"/>
    <property type="molecule type" value="Genomic_DNA"/>
</dbReference>
<name>F7ZH49_ROSLO</name>
<reference evidence="2 3" key="1">
    <citation type="journal article" date="2011" name="BMC Genomics">
        <title>Comparative genome analysis and genome-guided physiological analysis of Roseobacter litoralis.</title>
        <authorList>
            <person name="Kalhoefer D."/>
            <person name="Thole S."/>
            <person name="Voget S."/>
            <person name="Lehmann R."/>
            <person name="Liesegang H."/>
            <person name="Wollher A."/>
            <person name="Daniel R."/>
            <person name="Simon M."/>
            <person name="Brinkhoff T."/>
        </authorList>
    </citation>
    <scope>NUCLEOTIDE SEQUENCE [LARGE SCALE GENOMIC DNA]</scope>
    <source>
        <strain evidence="3">ATCC 49566 / DSM 6996 / JCM 21268 / NBRC 15278 / OCh 149</strain>
    </source>
</reference>
<feature type="transmembrane region" description="Helical" evidence="1">
    <location>
        <begin position="187"/>
        <end position="206"/>
    </location>
</feature>
<keyword evidence="1" id="KW-0812">Transmembrane</keyword>
<evidence type="ECO:0000313" key="3">
    <source>
        <dbReference type="Proteomes" id="UP000001353"/>
    </source>
</evidence>
<keyword evidence="1" id="KW-0472">Membrane</keyword>
<organism evidence="2 3">
    <name type="scientific">Roseobacter litoralis (strain ATCC 49566 / DSM 6996 / JCM 21268 / NBRC 15278 / OCh 149)</name>
    <dbReference type="NCBI Taxonomy" id="391595"/>
    <lineage>
        <taxon>Bacteria</taxon>
        <taxon>Pseudomonadati</taxon>
        <taxon>Pseudomonadota</taxon>
        <taxon>Alphaproteobacteria</taxon>
        <taxon>Rhodobacterales</taxon>
        <taxon>Roseobacteraceae</taxon>
        <taxon>Roseobacter</taxon>
    </lineage>
</organism>
<feature type="transmembrane region" description="Helical" evidence="1">
    <location>
        <begin position="103"/>
        <end position="123"/>
    </location>
</feature>
<gene>
    <name evidence="2" type="ordered locus">RLO149_c029350</name>
</gene>
<keyword evidence="1" id="KW-1133">Transmembrane helix</keyword>
<feature type="transmembrane region" description="Helical" evidence="1">
    <location>
        <begin position="80"/>
        <end position="97"/>
    </location>
</feature>
<sequence length="239" mass="25588">MTKPIAFLAVLLCLTFAGSTLWVPDFGGFDADQFPIPQMDPPVQPAGYAFAVWGIIYLWLLLGMGFGLWKRREDPTWHAMRAPLCVSLAVGSIWLPVAVVSPVWAAILIWAMLIPALIALFRAPRDDRGWALGPVGLYAGWLSAASCVALGLVAAGYGYLGDETAAFVFIFMALLIASAVQNQLRRAPSYGIAVIWALVAIVVQNMTTYPTVAALAGGGALALILPVWKAWRAGNATQT</sequence>
<keyword evidence="3" id="KW-1185">Reference proteome</keyword>
<feature type="transmembrane region" description="Helical" evidence="1">
    <location>
        <begin position="45"/>
        <end position="68"/>
    </location>
</feature>
<dbReference type="RefSeq" id="WP_013962803.1">
    <property type="nucleotide sequence ID" value="NC_015730.1"/>
</dbReference>
<accession>F7ZH49</accession>
<protein>
    <submittedName>
        <fullName evidence="2">Uncharacterized protein</fullName>
    </submittedName>
</protein>
<dbReference type="OrthoDB" id="5189031at2"/>
<proteinExistence type="predicted"/>
<feature type="transmembrane region" description="Helical" evidence="1">
    <location>
        <begin position="164"/>
        <end position="180"/>
    </location>
</feature>
<dbReference type="eggNOG" id="ENOG502Z8YM">
    <property type="taxonomic scope" value="Bacteria"/>
</dbReference>